<gene>
    <name evidence="3" type="ORF">W5A_01890</name>
</gene>
<evidence type="ECO:0000313" key="4">
    <source>
        <dbReference type="Proteomes" id="UP000005938"/>
    </source>
</evidence>
<dbReference type="AlphaFoldDB" id="I0WK19"/>
<sequence>MALYKTITVNPNTKVLIWKIEESYEELEKGLTLTPKCLKRLESMKSDIHQKGFLSIRQLLKLAGYTPYDLYYDENGKPHLIDGKEISITHSFQFSSIIIGQENVGIDIEMMRPKILRIANKFTILEAYQTLGHEEAIVRKLTMVWCAKEALYKMYATPGLSFLQHIDIHDFFVETYRTLGNIIYQGKVTTYEIYFEEMEGFMCGYALKID</sequence>
<feature type="domain" description="4'-phosphopantetheinyl transferase" evidence="2">
    <location>
        <begin position="104"/>
        <end position="177"/>
    </location>
</feature>
<dbReference type="RefSeq" id="WP_008236816.1">
    <property type="nucleotide sequence ID" value="NZ_AJJU01000002.1"/>
</dbReference>
<name>I0WK19_9FLAO</name>
<dbReference type="GO" id="GO:0008897">
    <property type="term" value="F:holo-[acyl-carrier-protein] synthase activity"/>
    <property type="evidence" value="ECO:0007669"/>
    <property type="project" value="InterPro"/>
</dbReference>
<dbReference type="GO" id="GO:0000287">
    <property type="term" value="F:magnesium ion binding"/>
    <property type="evidence" value="ECO:0007669"/>
    <property type="project" value="InterPro"/>
</dbReference>
<proteinExistence type="predicted"/>
<organism evidence="3 4">
    <name type="scientific">Imtechella halotolerans K1</name>
    <dbReference type="NCBI Taxonomy" id="946077"/>
    <lineage>
        <taxon>Bacteria</taxon>
        <taxon>Pseudomonadati</taxon>
        <taxon>Bacteroidota</taxon>
        <taxon>Flavobacteriia</taxon>
        <taxon>Flavobacteriales</taxon>
        <taxon>Flavobacteriaceae</taxon>
        <taxon>Imtechella</taxon>
    </lineage>
</organism>
<dbReference type="STRING" id="946077.W5A_01890"/>
<dbReference type="EMBL" id="AJJU01000002">
    <property type="protein sequence ID" value="EID76735.1"/>
    <property type="molecule type" value="Genomic_DNA"/>
</dbReference>
<reference evidence="3 4" key="1">
    <citation type="journal article" date="2012" name="J. Bacteriol.">
        <title>Genome Sequence of the Halotolerant Bacterium Imtechella halotolerans K1T.</title>
        <authorList>
            <person name="Kumar S."/>
            <person name="Vikram S."/>
            <person name="Subramanian S."/>
            <person name="Raghava G.P."/>
            <person name="Pinnaka A.K."/>
        </authorList>
    </citation>
    <scope>NUCLEOTIDE SEQUENCE [LARGE SCALE GENOMIC DNA]</scope>
    <source>
        <strain evidence="3 4">K1</strain>
    </source>
</reference>
<dbReference type="OrthoDB" id="1190494at2"/>
<dbReference type="eggNOG" id="COG2091">
    <property type="taxonomic scope" value="Bacteria"/>
</dbReference>
<evidence type="ECO:0000256" key="1">
    <source>
        <dbReference type="ARBA" id="ARBA00022679"/>
    </source>
</evidence>
<dbReference type="Gene3D" id="3.90.470.20">
    <property type="entry name" value="4'-phosphopantetheinyl transferase domain"/>
    <property type="match status" value="2"/>
</dbReference>
<dbReference type="Pfam" id="PF01648">
    <property type="entry name" value="ACPS"/>
    <property type="match status" value="1"/>
</dbReference>
<dbReference type="SUPFAM" id="SSF56214">
    <property type="entry name" value="4'-phosphopantetheinyl transferase"/>
    <property type="match status" value="1"/>
</dbReference>
<protein>
    <submittedName>
        <fullName evidence="3">4'-phosphopantetheinyl transferase</fullName>
    </submittedName>
</protein>
<evidence type="ECO:0000259" key="2">
    <source>
        <dbReference type="Pfam" id="PF01648"/>
    </source>
</evidence>
<evidence type="ECO:0000313" key="3">
    <source>
        <dbReference type="EMBL" id="EID76735.1"/>
    </source>
</evidence>
<dbReference type="Proteomes" id="UP000005938">
    <property type="component" value="Unassembled WGS sequence"/>
</dbReference>
<dbReference type="PATRIC" id="fig|946077.3.peg.388"/>
<keyword evidence="4" id="KW-1185">Reference proteome</keyword>
<accession>I0WK19</accession>
<dbReference type="InterPro" id="IPR008278">
    <property type="entry name" value="4-PPantetheinyl_Trfase_dom"/>
</dbReference>
<keyword evidence="1 3" id="KW-0808">Transferase</keyword>
<comment type="caution">
    <text evidence="3">The sequence shown here is derived from an EMBL/GenBank/DDBJ whole genome shotgun (WGS) entry which is preliminary data.</text>
</comment>
<dbReference type="InterPro" id="IPR037143">
    <property type="entry name" value="4-PPantetheinyl_Trfase_dom_sf"/>
</dbReference>